<dbReference type="Proteomes" id="UP001596481">
    <property type="component" value="Unassembled WGS sequence"/>
</dbReference>
<dbReference type="EMBL" id="JBHTAA010000001">
    <property type="protein sequence ID" value="MFC7202750.1"/>
    <property type="molecule type" value="Genomic_DNA"/>
</dbReference>
<evidence type="ECO:0000259" key="4">
    <source>
        <dbReference type="PROSITE" id="PS51077"/>
    </source>
</evidence>
<dbReference type="SUPFAM" id="SSF46785">
    <property type="entry name" value="Winged helix' DNA-binding domain"/>
    <property type="match status" value="1"/>
</dbReference>
<dbReference type="InterPro" id="IPR005471">
    <property type="entry name" value="Tscrpt_reg_IclR_N"/>
</dbReference>
<reference evidence="6 7" key="1">
    <citation type="journal article" date="2019" name="Int. J. Syst. Evol. Microbiol.">
        <title>The Global Catalogue of Microorganisms (GCM) 10K type strain sequencing project: providing services to taxonomists for standard genome sequencing and annotation.</title>
        <authorList>
            <consortium name="The Broad Institute Genomics Platform"/>
            <consortium name="The Broad Institute Genome Sequencing Center for Infectious Disease"/>
            <person name="Wu L."/>
            <person name="Ma J."/>
        </authorList>
    </citation>
    <scope>NUCLEOTIDE SEQUENCE [LARGE SCALE GENOMIC DNA]</scope>
    <source>
        <strain evidence="6 7">DSM 29988</strain>
    </source>
</reference>
<dbReference type="SUPFAM" id="SSF55781">
    <property type="entry name" value="GAF domain-like"/>
    <property type="match status" value="1"/>
</dbReference>
<evidence type="ECO:0000256" key="2">
    <source>
        <dbReference type="ARBA" id="ARBA00023125"/>
    </source>
</evidence>
<dbReference type="CDD" id="cd00090">
    <property type="entry name" value="HTH_ARSR"/>
    <property type="match status" value="1"/>
</dbReference>
<keyword evidence="3" id="KW-0804">Transcription</keyword>
<dbReference type="GO" id="GO:0003677">
    <property type="term" value="F:DNA binding"/>
    <property type="evidence" value="ECO:0007669"/>
    <property type="project" value="UniProtKB-KW"/>
</dbReference>
<dbReference type="SMART" id="SM00418">
    <property type="entry name" value="HTH_ARSR"/>
    <property type="match status" value="1"/>
</dbReference>
<feature type="domain" description="IclR-ED" evidence="5">
    <location>
        <begin position="68"/>
        <end position="252"/>
    </location>
</feature>
<dbReference type="InterPro" id="IPR029016">
    <property type="entry name" value="GAF-like_dom_sf"/>
</dbReference>
<dbReference type="Pfam" id="PF09339">
    <property type="entry name" value="HTH_IclR"/>
    <property type="match status" value="1"/>
</dbReference>
<dbReference type="PROSITE" id="PS51078">
    <property type="entry name" value="ICLR_ED"/>
    <property type="match status" value="1"/>
</dbReference>
<accession>A0ABD5ZCG0</accession>
<keyword evidence="1" id="KW-0805">Transcription regulation</keyword>
<dbReference type="Pfam" id="PF01614">
    <property type="entry name" value="IclR_C"/>
    <property type="match status" value="1"/>
</dbReference>
<dbReference type="InterPro" id="IPR001845">
    <property type="entry name" value="HTH_ArsR_DNA-bd_dom"/>
</dbReference>
<evidence type="ECO:0000256" key="3">
    <source>
        <dbReference type="ARBA" id="ARBA00023163"/>
    </source>
</evidence>
<sequence>MSSAKTVDATVNSFRILEQLVDADRPLGVTELADTVGLSKGVVHTHLSTLRELGYVKKRDRKYLPSMGLLALGEGARTRLRLYNVARPYVDNLAQVTGEATTLVVEEGGVGICIYTSFGVSDWVPEHTCGSRLPLHVTAPGKAILASFDPSRIDEILDDHGIAAYTDATITDPETLHSELRTIRENGIAFCRGEHAEGTIGIASSIGLNERGPAAAIGVSGPSSRLSGRYLEEDITGQVISTAKSIQVELTK</sequence>
<dbReference type="InterPro" id="IPR014757">
    <property type="entry name" value="Tscrpt_reg_IclR_C"/>
</dbReference>
<dbReference type="Gene3D" id="3.30.450.40">
    <property type="match status" value="1"/>
</dbReference>
<dbReference type="Gene3D" id="1.10.10.10">
    <property type="entry name" value="Winged helix-like DNA-binding domain superfamily/Winged helix DNA-binding domain"/>
    <property type="match status" value="1"/>
</dbReference>
<evidence type="ECO:0000256" key="1">
    <source>
        <dbReference type="ARBA" id="ARBA00023015"/>
    </source>
</evidence>
<dbReference type="InterPro" id="IPR050707">
    <property type="entry name" value="HTH_MetabolicPath_Reg"/>
</dbReference>
<dbReference type="InterPro" id="IPR036388">
    <property type="entry name" value="WH-like_DNA-bd_sf"/>
</dbReference>
<keyword evidence="2" id="KW-0238">DNA-binding</keyword>
<dbReference type="AlphaFoldDB" id="A0ABD5ZCG0"/>
<comment type="caution">
    <text evidence="6">The sequence shown here is derived from an EMBL/GenBank/DDBJ whole genome shotgun (WGS) entry which is preliminary data.</text>
</comment>
<proteinExistence type="predicted"/>
<dbReference type="GO" id="GO:0006355">
    <property type="term" value="P:regulation of DNA-templated transcription"/>
    <property type="evidence" value="ECO:0007669"/>
    <property type="project" value="UniProtKB-ARBA"/>
</dbReference>
<dbReference type="PANTHER" id="PTHR30136">
    <property type="entry name" value="HELIX-TURN-HELIX TRANSCRIPTIONAL REGULATOR, ICLR FAMILY"/>
    <property type="match status" value="1"/>
</dbReference>
<dbReference type="PROSITE" id="PS51077">
    <property type="entry name" value="HTH_ICLR"/>
    <property type="match status" value="1"/>
</dbReference>
<organism evidence="6 7">
    <name type="scientific">Haloferax namakaokahaiae</name>
    <dbReference type="NCBI Taxonomy" id="1748331"/>
    <lineage>
        <taxon>Archaea</taxon>
        <taxon>Methanobacteriati</taxon>
        <taxon>Methanobacteriota</taxon>
        <taxon>Stenosarchaea group</taxon>
        <taxon>Halobacteria</taxon>
        <taxon>Halobacteriales</taxon>
        <taxon>Haloferacaceae</taxon>
        <taxon>Haloferax</taxon>
    </lineage>
</organism>
<evidence type="ECO:0000259" key="5">
    <source>
        <dbReference type="PROSITE" id="PS51078"/>
    </source>
</evidence>
<feature type="domain" description="HTH iclR-type" evidence="4">
    <location>
        <begin position="7"/>
        <end position="69"/>
    </location>
</feature>
<dbReference type="SMART" id="SM00346">
    <property type="entry name" value="HTH_ICLR"/>
    <property type="match status" value="1"/>
</dbReference>
<dbReference type="RefSeq" id="WP_390222041.1">
    <property type="nucleotide sequence ID" value="NZ_JBHTAA010000001.1"/>
</dbReference>
<dbReference type="InterPro" id="IPR011991">
    <property type="entry name" value="ArsR-like_HTH"/>
</dbReference>
<name>A0ABD5ZCG0_9EURY</name>
<dbReference type="PANTHER" id="PTHR30136:SF35">
    <property type="entry name" value="HTH-TYPE TRANSCRIPTIONAL REGULATOR RV1719"/>
    <property type="match status" value="1"/>
</dbReference>
<keyword evidence="7" id="KW-1185">Reference proteome</keyword>
<dbReference type="InterPro" id="IPR036390">
    <property type="entry name" value="WH_DNA-bd_sf"/>
</dbReference>
<gene>
    <name evidence="6" type="ORF">ACFQJC_04435</name>
</gene>
<protein>
    <submittedName>
        <fullName evidence="6">IclR family transcriptional regulator</fullName>
    </submittedName>
</protein>
<evidence type="ECO:0000313" key="6">
    <source>
        <dbReference type="EMBL" id="MFC7202750.1"/>
    </source>
</evidence>
<evidence type="ECO:0000313" key="7">
    <source>
        <dbReference type="Proteomes" id="UP001596481"/>
    </source>
</evidence>